<feature type="chain" id="PRO_5020633139" evidence="3">
    <location>
        <begin position="22"/>
        <end position="417"/>
    </location>
</feature>
<reference evidence="5" key="1">
    <citation type="journal article" date="2018" name="Nat. Microbiol.">
        <title>Leveraging single-cell genomics to expand the fungal tree of life.</title>
        <authorList>
            <person name="Ahrendt S.R."/>
            <person name="Quandt C.A."/>
            <person name="Ciobanu D."/>
            <person name="Clum A."/>
            <person name="Salamov A."/>
            <person name="Andreopoulos B."/>
            <person name="Cheng J.F."/>
            <person name="Woyke T."/>
            <person name="Pelin A."/>
            <person name="Henrissat B."/>
            <person name="Reynolds N.K."/>
            <person name="Benny G.L."/>
            <person name="Smith M.E."/>
            <person name="James T.Y."/>
            <person name="Grigoriev I.V."/>
        </authorList>
    </citation>
    <scope>NUCLEOTIDE SEQUENCE [LARGE SCALE GENOMIC DNA]</scope>
    <source>
        <strain evidence="5">RSA 468</strain>
    </source>
</reference>
<gene>
    <name evidence="4" type="ORF">BJ085DRAFT_30239</name>
</gene>
<dbReference type="EMBL" id="ML002209">
    <property type="protein sequence ID" value="RKP40450.1"/>
    <property type="molecule type" value="Genomic_DNA"/>
</dbReference>
<feature type="transmembrane region" description="Helical" evidence="2">
    <location>
        <begin position="313"/>
        <end position="337"/>
    </location>
</feature>
<feature type="compositionally biased region" description="Acidic residues" evidence="1">
    <location>
        <begin position="408"/>
        <end position="417"/>
    </location>
</feature>
<proteinExistence type="predicted"/>
<accession>A0A4Q0A5D8</accession>
<dbReference type="Proteomes" id="UP000268162">
    <property type="component" value="Unassembled WGS sequence"/>
</dbReference>
<evidence type="ECO:0000313" key="5">
    <source>
        <dbReference type="Proteomes" id="UP000268162"/>
    </source>
</evidence>
<dbReference type="AlphaFoldDB" id="A0A4Q0A5D8"/>
<sequence length="417" mass="45428">MKYRVAGILLLTVVASQAIQATVLFDVPKTNVQLTRVRTDPSEHHYIVSIDRLDEIYSPQLALDLSTLRPALAVDWLATRLVKIDVDVVIHDNGDVLLDGKRLRDGVQKVTMSKMTVVNPKVADDVMLDLGVRSLLETMRIAQVEVDAQITTVEIAKVNPNDPAAANEDGEMFDCGGGGDGEDDSDSASHVTDGAEMAMTTTTPQMRIITLRQRIVTAEGVQLTQKEFVEQILEIHPDGQVVHHEPCVVPEGEAELDIANDGHQHLVTLKTKPSTTITSAAANSWSEALRQNMSATLGGDWWSRLSPFLRVAILSALASFATITAIITLPMLVYYLYAAWGRRRTAARGYRHTESIDHEHDDDDDAMVGSLAKAAEAKSERADGPPAYHQIVIASADSTSAKDPNSLGEDENSPLTH</sequence>
<feature type="region of interest" description="Disordered" evidence="1">
    <location>
        <begin position="393"/>
        <end position="417"/>
    </location>
</feature>
<keyword evidence="5" id="KW-1185">Reference proteome</keyword>
<keyword evidence="2" id="KW-1133">Transmembrane helix</keyword>
<name>A0A4Q0A5D8_9FUNG</name>
<protein>
    <submittedName>
        <fullName evidence="4">Uncharacterized protein</fullName>
    </submittedName>
</protein>
<keyword evidence="3" id="KW-0732">Signal</keyword>
<organism evidence="4 5">
    <name type="scientific">Dimargaris cristalligena</name>
    <dbReference type="NCBI Taxonomy" id="215637"/>
    <lineage>
        <taxon>Eukaryota</taxon>
        <taxon>Fungi</taxon>
        <taxon>Fungi incertae sedis</taxon>
        <taxon>Zoopagomycota</taxon>
        <taxon>Kickxellomycotina</taxon>
        <taxon>Dimargaritomycetes</taxon>
        <taxon>Dimargaritales</taxon>
        <taxon>Dimargaritaceae</taxon>
        <taxon>Dimargaris</taxon>
    </lineage>
</organism>
<evidence type="ECO:0000256" key="3">
    <source>
        <dbReference type="SAM" id="SignalP"/>
    </source>
</evidence>
<keyword evidence="2" id="KW-0812">Transmembrane</keyword>
<evidence type="ECO:0000256" key="1">
    <source>
        <dbReference type="SAM" id="MobiDB-lite"/>
    </source>
</evidence>
<evidence type="ECO:0000256" key="2">
    <source>
        <dbReference type="SAM" id="Phobius"/>
    </source>
</evidence>
<feature type="signal peptide" evidence="3">
    <location>
        <begin position="1"/>
        <end position="21"/>
    </location>
</feature>
<evidence type="ECO:0000313" key="4">
    <source>
        <dbReference type="EMBL" id="RKP40450.1"/>
    </source>
</evidence>
<keyword evidence="2" id="KW-0472">Membrane</keyword>